<evidence type="ECO:0000313" key="6">
    <source>
        <dbReference type="Proteomes" id="UP000465241"/>
    </source>
</evidence>
<feature type="domain" description="HTH gntR-type" evidence="4">
    <location>
        <begin position="25"/>
        <end position="92"/>
    </location>
</feature>
<dbReference type="InterPro" id="IPR036390">
    <property type="entry name" value="WH_DNA-bd_sf"/>
</dbReference>
<dbReference type="PROSITE" id="PS50949">
    <property type="entry name" value="HTH_GNTR"/>
    <property type="match status" value="1"/>
</dbReference>
<dbReference type="GO" id="GO:0045892">
    <property type="term" value="P:negative regulation of DNA-templated transcription"/>
    <property type="evidence" value="ECO:0007669"/>
    <property type="project" value="TreeGrafter"/>
</dbReference>
<keyword evidence="2" id="KW-0238">DNA-binding</keyword>
<proteinExistence type="predicted"/>
<keyword evidence="3" id="KW-0804">Transcription</keyword>
<sequence length="257" mass="28291">MKSDNASNDGGLAGGRVARPLRARGSLTDQAKEIILRSIIAGDYPNDRMPKEDDLAEQLGVSRTTIRAALQALERAGLIARRQGIGTVINQHVRPANLGLQRLAGFEVLLEESGYVSSIEVETEYLAADPELAGHLAVPQGSECLVTRKTFYADTAPAVYVVDAVAAEWLVGRPDAAHLPENLYEFYERYHEMRLDHSVVDISPRIADGDVGAALLLKRGTPLLVLHELHYTFEGRRMGSSIAEVNDHYLHFNVIRR</sequence>
<protein>
    <submittedName>
        <fullName evidence="5">GntR family transcriptional regulator</fullName>
    </submittedName>
</protein>
<dbReference type="InterPro" id="IPR050679">
    <property type="entry name" value="Bact_HTH_transcr_reg"/>
</dbReference>
<dbReference type="InterPro" id="IPR011663">
    <property type="entry name" value="UTRA"/>
</dbReference>
<evidence type="ECO:0000256" key="2">
    <source>
        <dbReference type="ARBA" id="ARBA00023125"/>
    </source>
</evidence>
<dbReference type="Proteomes" id="UP000465241">
    <property type="component" value="Unassembled WGS sequence"/>
</dbReference>
<dbReference type="GO" id="GO:0003700">
    <property type="term" value="F:DNA-binding transcription factor activity"/>
    <property type="evidence" value="ECO:0007669"/>
    <property type="project" value="InterPro"/>
</dbReference>
<dbReference type="InterPro" id="IPR000524">
    <property type="entry name" value="Tscrpt_reg_HTH_GntR"/>
</dbReference>
<dbReference type="Pfam" id="PF00392">
    <property type="entry name" value="GntR"/>
    <property type="match status" value="1"/>
</dbReference>
<dbReference type="PANTHER" id="PTHR44846:SF1">
    <property type="entry name" value="MANNOSYL-D-GLYCERATE TRANSPORT_METABOLISM SYSTEM REPRESSOR MNGR-RELATED"/>
    <property type="match status" value="1"/>
</dbReference>
<dbReference type="InterPro" id="IPR036388">
    <property type="entry name" value="WH-like_DNA-bd_sf"/>
</dbReference>
<dbReference type="Gene3D" id="3.40.1410.10">
    <property type="entry name" value="Chorismate lyase-like"/>
    <property type="match status" value="1"/>
</dbReference>
<dbReference type="Gene3D" id="1.10.10.10">
    <property type="entry name" value="Winged helix-like DNA-binding domain superfamily/Winged helix DNA-binding domain"/>
    <property type="match status" value="1"/>
</dbReference>
<comment type="caution">
    <text evidence="5">The sequence shown here is derived from an EMBL/GenBank/DDBJ whole genome shotgun (WGS) entry which is preliminary data.</text>
</comment>
<dbReference type="SMART" id="SM00866">
    <property type="entry name" value="UTRA"/>
    <property type="match status" value="1"/>
</dbReference>
<dbReference type="PRINTS" id="PR00035">
    <property type="entry name" value="HTHGNTR"/>
</dbReference>
<dbReference type="AlphaFoldDB" id="A0A7I9WM98"/>
<dbReference type="CDD" id="cd07377">
    <property type="entry name" value="WHTH_GntR"/>
    <property type="match status" value="1"/>
</dbReference>
<evidence type="ECO:0000313" key="5">
    <source>
        <dbReference type="EMBL" id="GFG58709.1"/>
    </source>
</evidence>
<dbReference type="PANTHER" id="PTHR44846">
    <property type="entry name" value="MANNOSYL-D-GLYCERATE TRANSPORT/METABOLISM SYSTEM REPRESSOR MNGR-RELATED"/>
    <property type="match status" value="1"/>
</dbReference>
<reference evidence="5 6" key="1">
    <citation type="journal article" date="2019" name="Emerg. Microbes Infect.">
        <title>Comprehensive subspecies identification of 175 nontuberculous mycobacteria species based on 7547 genomic profiles.</title>
        <authorList>
            <person name="Matsumoto Y."/>
            <person name="Kinjo T."/>
            <person name="Motooka D."/>
            <person name="Nabeya D."/>
            <person name="Jung N."/>
            <person name="Uechi K."/>
            <person name="Horii T."/>
            <person name="Iida T."/>
            <person name="Fujita J."/>
            <person name="Nakamura S."/>
        </authorList>
    </citation>
    <scope>NUCLEOTIDE SEQUENCE [LARGE SCALE GENOMIC DNA]</scope>
    <source>
        <strain evidence="5 6">JCM 13392</strain>
    </source>
</reference>
<evidence type="ECO:0000256" key="1">
    <source>
        <dbReference type="ARBA" id="ARBA00023015"/>
    </source>
</evidence>
<accession>A0A7I9WM98</accession>
<dbReference type="SUPFAM" id="SSF64288">
    <property type="entry name" value="Chorismate lyase-like"/>
    <property type="match status" value="1"/>
</dbReference>
<name>A0A7I9WM98_9MYCO</name>
<organism evidence="5 6">
    <name type="scientific">Mycolicibacterium murale</name>
    <dbReference type="NCBI Taxonomy" id="182220"/>
    <lineage>
        <taxon>Bacteria</taxon>
        <taxon>Bacillati</taxon>
        <taxon>Actinomycetota</taxon>
        <taxon>Actinomycetes</taxon>
        <taxon>Mycobacteriales</taxon>
        <taxon>Mycobacteriaceae</taxon>
        <taxon>Mycolicibacterium</taxon>
    </lineage>
</organism>
<keyword evidence="6" id="KW-1185">Reference proteome</keyword>
<dbReference type="GO" id="GO:0003677">
    <property type="term" value="F:DNA binding"/>
    <property type="evidence" value="ECO:0007669"/>
    <property type="project" value="UniProtKB-KW"/>
</dbReference>
<gene>
    <name evidence="5" type="ORF">MMUR_28450</name>
</gene>
<evidence type="ECO:0000259" key="4">
    <source>
        <dbReference type="PROSITE" id="PS50949"/>
    </source>
</evidence>
<dbReference type="EMBL" id="BLKT01000003">
    <property type="protein sequence ID" value="GFG58709.1"/>
    <property type="molecule type" value="Genomic_DNA"/>
</dbReference>
<keyword evidence="1" id="KW-0805">Transcription regulation</keyword>
<dbReference type="Pfam" id="PF07702">
    <property type="entry name" value="UTRA"/>
    <property type="match status" value="1"/>
</dbReference>
<dbReference type="SMART" id="SM00345">
    <property type="entry name" value="HTH_GNTR"/>
    <property type="match status" value="1"/>
</dbReference>
<dbReference type="SUPFAM" id="SSF46785">
    <property type="entry name" value="Winged helix' DNA-binding domain"/>
    <property type="match status" value="1"/>
</dbReference>
<dbReference type="InterPro" id="IPR028978">
    <property type="entry name" value="Chorismate_lyase_/UTRA_dom_sf"/>
</dbReference>
<evidence type="ECO:0000256" key="3">
    <source>
        <dbReference type="ARBA" id="ARBA00023163"/>
    </source>
</evidence>